<name>A0A4P2QD07_SORCE</name>
<reference evidence="1 2" key="1">
    <citation type="submission" date="2015-09" db="EMBL/GenBank/DDBJ databases">
        <title>Sorangium comparison.</title>
        <authorList>
            <person name="Zaburannyi N."/>
            <person name="Bunk B."/>
            <person name="Overmann J."/>
            <person name="Mueller R."/>
        </authorList>
    </citation>
    <scope>NUCLEOTIDE SEQUENCE [LARGE SCALE GENOMIC DNA]</scope>
    <source>
        <strain evidence="1 2">So ceGT47</strain>
    </source>
</reference>
<accession>A0A4P2QD07</accession>
<evidence type="ECO:0000313" key="1">
    <source>
        <dbReference type="EMBL" id="AUX27291.1"/>
    </source>
</evidence>
<dbReference type="Proteomes" id="UP000295781">
    <property type="component" value="Chromosome"/>
</dbReference>
<dbReference type="OrthoDB" id="5506794at2"/>
<protein>
    <submittedName>
        <fullName evidence="1">Membrane protein</fullName>
    </submittedName>
</protein>
<sequence length="266" mass="27631">MDLRIVSVLWPSILLASQVACVGVQGLESDDVGEVDQPALGSNALTSNALTSNALTSNALLSSALTETAIASNATMIDALRDPLSREVFKYIVSCALPGGAHLDVNVDGVSYGFDGGLGLHGGWGETGGTCDEACKGWVSACVLARLNYLGTPVPLSLRGGKSELYAGATEQAEYTVREGAYYGDIFADPPVYRACLSPEQVSLERVCGPSLDDCVVTVVGSCSAACDAPRSDGSFPHCHDRPRDTTGGFPSGAIDYPSAITVFEK</sequence>
<proteinExistence type="predicted"/>
<dbReference type="EMBL" id="CP012670">
    <property type="protein sequence ID" value="AUX27291.1"/>
    <property type="molecule type" value="Genomic_DNA"/>
</dbReference>
<evidence type="ECO:0000313" key="2">
    <source>
        <dbReference type="Proteomes" id="UP000295781"/>
    </source>
</evidence>
<organism evidence="1 2">
    <name type="scientific">Sorangium cellulosum</name>
    <name type="common">Polyangium cellulosum</name>
    <dbReference type="NCBI Taxonomy" id="56"/>
    <lineage>
        <taxon>Bacteria</taxon>
        <taxon>Pseudomonadati</taxon>
        <taxon>Myxococcota</taxon>
        <taxon>Polyangia</taxon>
        <taxon>Polyangiales</taxon>
        <taxon>Polyangiaceae</taxon>
        <taxon>Sorangium</taxon>
    </lineage>
</organism>
<dbReference type="AlphaFoldDB" id="A0A4P2QD07"/>
<gene>
    <name evidence="1" type="primary">spr</name>
    <name evidence="1" type="ORF">SOCEGT47_078750</name>
</gene>